<dbReference type="Pfam" id="PF00089">
    <property type="entry name" value="Trypsin"/>
    <property type="match status" value="1"/>
</dbReference>
<evidence type="ECO:0000256" key="1">
    <source>
        <dbReference type="SAM" id="MobiDB-lite"/>
    </source>
</evidence>
<reference evidence="4" key="2">
    <citation type="journal article" date="2016" name="Sci. Rep.">
        <title>Dictyocaulus viviparus genome, variome and transcriptome elucidate lungworm biology and support future intervention.</title>
        <authorList>
            <person name="McNulty S.N."/>
            <person name="Strube C."/>
            <person name="Rosa B.A."/>
            <person name="Martin J.C."/>
            <person name="Tyagi R."/>
            <person name="Choi Y.J."/>
            <person name="Wang Q."/>
            <person name="Hallsworth Pepin K."/>
            <person name="Zhang X."/>
            <person name="Ozersky P."/>
            <person name="Wilson R.K."/>
            <person name="Sternberg P.W."/>
            <person name="Gasser R.B."/>
            <person name="Mitreva M."/>
        </authorList>
    </citation>
    <scope>NUCLEOTIDE SEQUENCE [LARGE SCALE GENOMIC DNA]</scope>
    <source>
        <strain evidence="4">HannoverDv2000</strain>
    </source>
</reference>
<evidence type="ECO:0000313" key="4">
    <source>
        <dbReference type="Proteomes" id="UP000053766"/>
    </source>
</evidence>
<organism evidence="3 4">
    <name type="scientific">Dictyocaulus viviparus</name>
    <name type="common">Bovine lungworm</name>
    <dbReference type="NCBI Taxonomy" id="29172"/>
    <lineage>
        <taxon>Eukaryota</taxon>
        <taxon>Metazoa</taxon>
        <taxon>Ecdysozoa</taxon>
        <taxon>Nematoda</taxon>
        <taxon>Chromadorea</taxon>
        <taxon>Rhabditida</taxon>
        <taxon>Rhabditina</taxon>
        <taxon>Rhabditomorpha</taxon>
        <taxon>Strongyloidea</taxon>
        <taxon>Metastrongylidae</taxon>
        <taxon>Dictyocaulus</taxon>
    </lineage>
</organism>
<dbReference type="InterPro" id="IPR043504">
    <property type="entry name" value="Peptidase_S1_PA_chymotrypsin"/>
</dbReference>
<feature type="region of interest" description="Disordered" evidence="1">
    <location>
        <begin position="1"/>
        <end position="21"/>
    </location>
</feature>
<reference evidence="3 4" key="1">
    <citation type="submission" date="2013-11" db="EMBL/GenBank/DDBJ databases">
        <title>Draft genome of the bovine lungworm Dictyocaulus viviparus.</title>
        <authorList>
            <person name="Mitreva M."/>
        </authorList>
    </citation>
    <scope>NUCLEOTIDE SEQUENCE [LARGE SCALE GENOMIC DNA]</scope>
    <source>
        <strain evidence="3 4">HannoverDv2000</strain>
    </source>
</reference>
<name>A0A0D8XTT1_DICVI</name>
<dbReference type="Gene3D" id="2.40.10.10">
    <property type="entry name" value="Trypsin-like serine proteases"/>
    <property type="match status" value="1"/>
</dbReference>
<dbReference type="GO" id="GO:0004252">
    <property type="term" value="F:serine-type endopeptidase activity"/>
    <property type="evidence" value="ECO:0007669"/>
    <property type="project" value="InterPro"/>
</dbReference>
<evidence type="ECO:0000259" key="2">
    <source>
        <dbReference type="Pfam" id="PF00089"/>
    </source>
</evidence>
<sequence length="59" mass="6581">MIRGDKDSCQGDSGGPLACQNERNDWQNMRLQKATSKVDYCNAAETFNHSSKNDCTPKD</sequence>
<dbReference type="InterPro" id="IPR009003">
    <property type="entry name" value="Peptidase_S1_PA"/>
</dbReference>
<dbReference type="SUPFAM" id="SSF50494">
    <property type="entry name" value="Trypsin-like serine proteases"/>
    <property type="match status" value="1"/>
</dbReference>
<protein>
    <recommendedName>
        <fullName evidence="2">Peptidase S1 domain-containing protein</fullName>
    </recommendedName>
</protein>
<evidence type="ECO:0000313" key="3">
    <source>
        <dbReference type="EMBL" id="KJH45771.1"/>
    </source>
</evidence>
<dbReference type="Proteomes" id="UP000053766">
    <property type="component" value="Unassembled WGS sequence"/>
</dbReference>
<proteinExistence type="predicted"/>
<dbReference type="AlphaFoldDB" id="A0A0D8XTT1"/>
<dbReference type="InterPro" id="IPR001254">
    <property type="entry name" value="Trypsin_dom"/>
</dbReference>
<dbReference type="EMBL" id="KN716387">
    <property type="protein sequence ID" value="KJH45771.1"/>
    <property type="molecule type" value="Genomic_DNA"/>
</dbReference>
<keyword evidence="4" id="KW-1185">Reference proteome</keyword>
<dbReference type="GO" id="GO:0006508">
    <property type="term" value="P:proteolysis"/>
    <property type="evidence" value="ECO:0007669"/>
    <property type="project" value="InterPro"/>
</dbReference>
<gene>
    <name evidence="3" type="ORF">DICVIV_08167</name>
</gene>
<accession>A0A0D8XTT1</accession>
<feature type="domain" description="Peptidase S1" evidence="2">
    <location>
        <begin position="4"/>
        <end position="45"/>
    </location>
</feature>